<dbReference type="EMBL" id="CAJVPL010002159">
    <property type="protein sequence ID" value="CAG8601150.1"/>
    <property type="molecule type" value="Genomic_DNA"/>
</dbReference>
<reference evidence="1" key="1">
    <citation type="submission" date="2021-06" db="EMBL/GenBank/DDBJ databases">
        <authorList>
            <person name="Kallberg Y."/>
            <person name="Tangrot J."/>
            <person name="Rosling A."/>
        </authorList>
    </citation>
    <scope>NUCLEOTIDE SEQUENCE</scope>
    <source>
        <strain evidence="1">MT106</strain>
    </source>
</reference>
<dbReference type="Proteomes" id="UP000789831">
    <property type="component" value="Unassembled WGS sequence"/>
</dbReference>
<accession>A0A9N9GCT7</accession>
<dbReference type="AlphaFoldDB" id="A0A9N9GCT7"/>
<dbReference type="OrthoDB" id="2365705at2759"/>
<organism evidence="1 2">
    <name type="scientific">Ambispora gerdemannii</name>
    <dbReference type="NCBI Taxonomy" id="144530"/>
    <lineage>
        <taxon>Eukaryota</taxon>
        <taxon>Fungi</taxon>
        <taxon>Fungi incertae sedis</taxon>
        <taxon>Mucoromycota</taxon>
        <taxon>Glomeromycotina</taxon>
        <taxon>Glomeromycetes</taxon>
        <taxon>Archaeosporales</taxon>
        <taxon>Ambisporaceae</taxon>
        <taxon>Ambispora</taxon>
    </lineage>
</organism>
<evidence type="ECO:0000313" key="2">
    <source>
        <dbReference type="Proteomes" id="UP000789831"/>
    </source>
</evidence>
<sequence>MGPTLKQQSAHHTHSACIDESLQNLRQLYTNIASLNLPSQWDTVDTSHLHCRIGNSQQFGLTDELAFTHFWKAFGDNINEYDKQIQLVLYRESSASASSPQQIHAFESTSAIPSGKQFVIQSIDETFEYISDYLVKEVITQADLFVTLEDVGPIDFDYFISLDYRN</sequence>
<protein>
    <submittedName>
        <fullName evidence="1">3736_t:CDS:1</fullName>
    </submittedName>
</protein>
<keyword evidence="2" id="KW-1185">Reference proteome</keyword>
<proteinExistence type="predicted"/>
<evidence type="ECO:0000313" key="1">
    <source>
        <dbReference type="EMBL" id="CAG8601150.1"/>
    </source>
</evidence>
<gene>
    <name evidence="1" type="ORF">AGERDE_LOCUS9109</name>
</gene>
<name>A0A9N9GCT7_9GLOM</name>
<comment type="caution">
    <text evidence="1">The sequence shown here is derived from an EMBL/GenBank/DDBJ whole genome shotgun (WGS) entry which is preliminary data.</text>
</comment>